<evidence type="ECO:0000313" key="2">
    <source>
        <dbReference type="Proteomes" id="UP000028926"/>
    </source>
</evidence>
<dbReference type="STRING" id="91604.ID47_06880"/>
<proteinExistence type="predicted"/>
<gene>
    <name evidence="1" type="ORF">ID47_06880</name>
</gene>
<dbReference type="OrthoDB" id="7304298at2"/>
<protein>
    <submittedName>
        <fullName evidence="1">Uncharacterized protein</fullName>
    </submittedName>
</protein>
<dbReference type="eggNOG" id="COG1317">
    <property type="taxonomic scope" value="Bacteria"/>
</dbReference>
<dbReference type="AlphaFoldDB" id="A0A077AVV8"/>
<organism evidence="1 2">
    <name type="scientific">Candidatus Odyssella acanthamoebae</name>
    <dbReference type="NCBI Taxonomy" id="91604"/>
    <lineage>
        <taxon>Bacteria</taxon>
        <taxon>Pseudomonadati</taxon>
        <taxon>Pseudomonadota</taxon>
        <taxon>Alphaproteobacteria</taxon>
        <taxon>Holosporales</taxon>
        <taxon>Candidatus Paracaedibacteraceae</taxon>
        <taxon>Candidatus Odyssella</taxon>
    </lineage>
</organism>
<accession>A0A077AVV8</accession>
<sequence>MIEKFTFNHDFEKPKPIDENAPKYTEDQAVAMRELAYSKGIDEGKNTQQHLIEADLARALAGFEEQLVNFVNLESEKRAIIHSEAAQLAKIVALKICLTEVEKNSVDRVVTCMEKVTQTLLGKPTMSIVVNPQISQSLSERIKDLITNGEIQIKTDDSLSVMDCRFSWATGGAEVVLKNTLDEVDRLINEISEIKEI</sequence>
<dbReference type="HOGENOM" id="CLU_084179_0_0_5"/>
<dbReference type="Proteomes" id="UP000028926">
    <property type="component" value="Chromosome"/>
</dbReference>
<dbReference type="KEGG" id="paca:ID47_06880"/>
<keyword evidence="2" id="KW-1185">Reference proteome</keyword>
<evidence type="ECO:0000313" key="1">
    <source>
        <dbReference type="EMBL" id="AIK96526.1"/>
    </source>
</evidence>
<dbReference type="RefSeq" id="WP_038465019.1">
    <property type="nucleotide sequence ID" value="NZ_CP008941.1"/>
</dbReference>
<dbReference type="EMBL" id="CP008941">
    <property type="protein sequence ID" value="AIK96526.1"/>
    <property type="molecule type" value="Genomic_DNA"/>
</dbReference>
<reference evidence="1 2" key="1">
    <citation type="submission" date="2014-07" db="EMBL/GenBank/DDBJ databases">
        <title>Comparative genomic insights into amoeba endosymbionts belonging to the families of Holosporaceae and Candidatus Midichloriaceae within Rickettsiales.</title>
        <authorList>
            <person name="Wang Z."/>
            <person name="Wu M."/>
        </authorList>
    </citation>
    <scope>NUCLEOTIDE SEQUENCE [LARGE SCALE GENOMIC DNA]</scope>
    <source>
        <strain evidence="1">PRA3</strain>
    </source>
</reference>
<name>A0A077AVV8_9PROT</name>